<organism evidence="3 4">
    <name type="scientific">Oikopleura dioica</name>
    <name type="common">Tunicate</name>
    <dbReference type="NCBI Taxonomy" id="34765"/>
    <lineage>
        <taxon>Eukaryota</taxon>
        <taxon>Metazoa</taxon>
        <taxon>Chordata</taxon>
        <taxon>Tunicata</taxon>
        <taxon>Appendicularia</taxon>
        <taxon>Copelata</taxon>
        <taxon>Oikopleuridae</taxon>
        <taxon>Oikopleura</taxon>
    </lineage>
</organism>
<reference evidence="3 4" key="1">
    <citation type="submission" date="2021-04" db="EMBL/GenBank/DDBJ databases">
        <authorList>
            <person name="Bliznina A."/>
        </authorList>
    </citation>
    <scope>NUCLEOTIDE SEQUENCE [LARGE SCALE GENOMIC DNA]</scope>
</reference>
<dbReference type="SUPFAM" id="SSF55797">
    <property type="entry name" value="PR-1-like"/>
    <property type="match status" value="2"/>
</dbReference>
<feature type="compositionally biased region" description="Basic and acidic residues" evidence="1">
    <location>
        <begin position="1"/>
        <end position="12"/>
    </location>
</feature>
<protein>
    <submittedName>
        <fullName evidence="3">Oidioi.mRNA.OKI2018_I69.chr1.g1641.t1.cds</fullName>
    </submittedName>
</protein>
<evidence type="ECO:0000256" key="1">
    <source>
        <dbReference type="SAM" id="MobiDB-lite"/>
    </source>
</evidence>
<name>A0ABN7STL2_OIKDI</name>
<dbReference type="Gene3D" id="3.40.33.10">
    <property type="entry name" value="CAP"/>
    <property type="match status" value="2"/>
</dbReference>
<feature type="domain" description="SCP" evidence="2">
    <location>
        <begin position="287"/>
        <end position="435"/>
    </location>
</feature>
<sequence length="445" mass="50326">MADNEIKDNFYDDHDDPYDGYPESESDNYSDSVDGHDDTSEIIDLLGLQLNESNQNAVFGATVVPEKQDENEDTELDVNAVVDLLKLREEALEAGRQACLKETNMYRWRHKRTARLNIISSSSNEIAQAWAEELASGAEFRKQIHKRKFYDDGQNIYRGSIEGSVSNTGSKELYEKIAKEAVKTWYSQIDNYDFETQDKKDPNGGEVDSFCQTVWGECRFFGAGIALSDDLKTAYVVCRYFPGKPVHTPYNRYRNVNVLKGMKDPTPVAKPVEPVVQIDPYKEAQTAAREECLAAHNEYRGKHITVGGSNMYLFGPQTNKAQKVADKLASGRSLLKRERTGHSIYEASVDGSESVSTKEILQEIAKNAVTDWYSQIDNYDFETNGKKDENGGEVDYFTRLVWKSNKWIGVGVAMTEDRKSAYIVCNYRAQKGLPTEEHENVLPVQ</sequence>
<dbReference type="InterPro" id="IPR014044">
    <property type="entry name" value="CAP_dom"/>
</dbReference>
<feature type="compositionally biased region" description="Acidic residues" evidence="1">
    <location>
        <begin position="13"/>
        <end position="28"/>
    </location>
</feature>
<evidence type="ECO:0000313" key="3">
    <source>
        <dbReference type="EMBL" id="CAG5104889.1"/>
    </source>
</evidence>
<feature type="domain" description="SCP" evidence="2">
    <location>
        <begin position="94"/>
        <end position="248"/>
    </location>
</feature>
<dbReference type="InterPro" id="IPR035940">
    <property type="entry name" value="CAP_sf"/>
</dbReference>
<dbReference type="SMART" id="SM00198">
    <property type="entry name" value="SCP"/>
    <property type="match status" value="2"/>
</dbReference>
<dbReference type="InterPro" id="IPR001283">
    <property type="entry name" value="CRISP-related"/>
</dbReference>
<dbReference type="PANTHER" id="PTHR10334">
    <property type="entry name" value="CYSTEINE-RICH SECRETORY PROTEIN-RELATED"/>
    <property type="match status" value="1"/>
</dbReference>
<accession>A0ABN7STL2</accession>
<dbReference type="EMBL" id="OU015566">
    <property type="protein sequence ID" value="CAG5104889.1"/>
    <property type="molecule type" value="Genomic_DNA"/>
</dbReference>
<feature type="region of interest" description="Disordered" evidence="1">
    <location>
        <begin position="1"/>
        <end position="37"/>
    </location>
</feature>
<dbReference type="Proteomes" id="UP001158576">
    <property type="component" value="Chromosome 1"/>
</dbReference>
<keyword evidence="4" id="KW-1185">Reference proteome</keyword>
<evidence type="ECO:0000259" key="2">
    <source>
        <dbReference type="SMART" id="SM00198"/>
    </source>
</evidence>
<dbReference type="Pfam" id="PF00188">
    <property type="entry name" value="CAP"/>
    <property type="match status" value="2"/>
</dbReference>
<gene>
    <name evidence="3" type="ORF">OKIOD_LOCUS10406</name>
</gene>
<proteinExistence type="predicted"/>
<evidence type="ECO:0000313" key="4">
    <source>
        <dbReference type="Proteomes" id="UP001158576"/>
    </source>
</evidence>